<accession>A0A4P8YJN2</accession>
<evidence type="ECO:0000256" key="1">
    <source>
        <dbReference type="SAM" id="SignalP"/>
    </source>
</evidence>
<sequence length="124" mass="13601">MTLRAVSVAALLLALTGCSSDPGIPVNDRQTLVMESTVLAAGITADKPDFSSRDIQPVAVSRLYNERGKAIKVNYRFYWYDAKGLEMHPLEQPRSIMVPPHSSVSIGSSGNFMGAHKVRLNIWL</sequence>
<dbReference type="Proteomes" id="UP000302163">
    <property type="component" value="Chromosome"/>
</dbReference>
<protein>
    <submittedName>
        <fullName evidence="2">DUF1425 domain-containing protein</fullName>
    </submittedName>
</protein>
<dbReference type="Gene3D" id="2.60.40.3230">
    <property type="match status" value="1"/>
</dbReference>
<proteinExistence type="predicted"/>
<reference evidence="2 3" key="1">
    <citation type="submission" date="2019-05" db="EMBL/GenBank/DDBJ databases">
        <title>Complete genome sequence of Izhakiella calystegiae KSNA2, an endophyte isolated from beach morning glory (Calystegia soldanella).</title>
        <authorList>
            <person name="Jiang L."/>
            <person name="Jeong J.C."/>
            <person name="Kim C.Y."/>
            <person name="Kim D.H."/>
            <person name="Kim S.W."/>
            <person name="Lee j."/>
        </authorList>
    </citation>
    <scope>NUCLEOTIDE SEQUENCE [LARGE SCALE GENOMIC DNA]</scope>
    <source>
        <strain evidence="2 3">KSNA2</strain>
    </source>
</reference>
<keyword evidence="3" id="KW-1185">Reference proteome</keyword>
<organism evidence="2 3">
    <name type="scientific">Jejubacter calystegiae</name>
    <dbReference type="NCBI Taxonomy" id="2579935"/>
    <lineage>
        <taxon>Bacteria</taxon>
        <taxon>Pseudomonadati</taxon>
        <taxon>Pseudomonadota</taxon>
        <taxon>Gammaproteobacteria</taxon>
        <taxon>Enterobacterales</taxon>
        <taxon>Enterobacteriaceae</taxon>
        <taxon>Jejubacter</taxon>
    </lineage>
</organism>
<dbReference type="RefSeq" id="WP_138097064.1">
    <property type="nucleotide sequence ID" value="NZ_CP040428.1"/>
</dbReference>
<dbReference type="InterPro" id="IPR038483">
    <property type="entry name" value="YcfL-like_sf"/>
</dbReference>
<dbReference type="InterPro" id="IPR010824">
    <property type="entry name" value="DUF1425"/>
</dbReference>
<dbReference type="OrthoDB" id="5616034at2"/>
<keyword evidence="1" id="KW-0732">Signal</keyword>
<feature type="signal peptide" evidence="1">
    <location>
        <begin position="1"/>
        <end position="20"/>
    </location>
</feature>
<dbReference type="CDD" id="cd09030">
    <property type="entry name" value="DUF1425"/>
    <property type="match status" value="1"/>
</dbReference>
<evidence type="ECO:0000313" key="3">
    <source>
        <dbReference type="Proteomes" id="UP000302163"/>
    </source>
</evidence>
<dbReference type="KEGG" id="izh:FEM41_15565"/>
<dbReference type="AlphaFoldDB" id="A0A4P8YJN2"/>
<evidence type="ECO:0000313" key="2">
    <source>
        <dbReference type="EMBL" id="QCT20961.1"/>
    </source>
</evidence>
<dbReference type="Pfam" id="PF07233">
    <property type="entry name" value="DUF1425"/>
    <property type="match status" value="1"/>
</dbReference>
<dbReference type="EMBL" id="CP040428">
    <property type="protein sequence ID" value="QCT20961.1"/>
    <property type="molecule type" value="Genomic_DNA"/>
</dbReference>
<gene>
    <name evidence="2" type="ORF">FEM41_15565</name>
</gene>
<name>A0A4P8YJN2_9ENTR</name>
<dbReference type="PROSITE" id="PS51257">
    <property type="entry name" value="PROKAR_LIPOPROTEIN"/>
    <property type="match status" value="1"/>
</dbReference>
<feature type="chain" id="PRO_5020576537" evidence="1">
    <location>
        <begin position="21"/>
        <end position="124"/>
    </location>
</feature>